<accession>A0ABU4N5E3</accession>
<protein>
    <submittedName>
        <fullName evidence="5">GvpL/GvpF family gas vesicle protein</fullName>
    </submittedName>
</protein>
<organism evidence="5 6">
    <name type="scientific">Streptomyces caniscabiei</name>
    <dbReference type="NCBI Taxonomy" id="2746961"/>
    <lineage>
        <taxon>Bacteria</taxon>
        <taxon>Bacillati</taxon>
        <taxon>Actinomycetota</taxon>
        <taxon>Actinomycetes</taxon>
        <taxon>Kitasatosporales</taxon>
        <taxon>Streptomycetaceae</taxon>
        <taxon>Streptomyces</taxon>
    </lineage>
</organism>
<comment type="similarity">
    <text evidence="3">Belongs to the gas vesicle GvpF/GvpL family.</text>
</comment>
<evidence type="ECO:0000256" key="3">
    <source>
        <dbReference type="ARBA" id="ARBA00035643"/>
    </source>
</evidence>
<dbReference type="PANTHER" id="PTHR36852:SF1">
    <property type="entry name" value="PROTEIN GVPL 2"/>
    <property type="match status" value="1"/>
</dbReference>
<evidence type="ECO:0000256" key="2">
    <source>
        <dbReference type="ARBA" id="ARBA00035108"/>
    </source>
</evidence>
<reference evidence="5 6" key="1">
    <citation type="journal article" date="2023" name="Microb. Genom.">
        <title>Mesoterricola silvestris gen. nov., sp. nov., Mesoterricola sediminis sp. nov., Geothrix oryzae sp. nov., Geothrix edaphica sp. nov., Geothrix rubra sp. nov., and Geothrix limicola sp. nov., six novel members of Acidobacteriota isolated from soils.</title>
        <authorList>
            <person name="Weisberg A.J."/>
            <person name="Pearce E."/>
            <person name="Kramer C.G."/>
            <person name="Chang J.H."/>
            <person name="Clarke C.R."/>
        </authorList>
    </citation>
    <scope>NUCLEOTIDE SEQUENCE [LARGE SCALE GENOMIC DNA]</scope>
    <source>
        <strain evidence="5 6">NE20-4-1</strain>
    </source>
</reference>
<dbReference type="EMBL" id="JARAWJ010000110">
    <property type="protein sequence ID" value="MDX3044723.1"/>
    <property type="molecule type" value="Genomic_DNA"/>
</dbReference>
<comment type="caution">
    <text evidence="5">The sequence shown here is derived from an EMBL/GenBank/DDBJ whole genome shotgun (WGS) entry which is preliminary data.</text>
</comment>
<name>A0ABU4N5E3_9ACTN</name>
<keyword evidence="6" id="KW-1185">Reference proteome</keyword>
<sequence length="289" mass="31328">MTGHHALYVYALLRSETAATCEVTGLDGCPTRLVHAPGTGIAALVHDAPATPYQGSDDQVRRWVRQQNEVVTTVWERTGSVLPMTFNVLVADESSDEPAPAGGSAGGRKAAERLTEWIAERAADIDEQLRTLADRCELRVEIALDRRALGATPAPHADAASTHRSAGMRRLLAKQEEQTARQTAERLADEVHAEVRGRLLALAEDLRDRGRTQQSPDETHVLSVALLTRQEDIDTVGGVLSELQARQPAVRIRFLGPWPPYSFTELPDPPPTAAPLAGQRLAGARSDPP</sequence>
<dbReference type="InterPro" id="IPR009430">
    <property type="entry name" value="GvpL/GvpF"/>
</dbReference>
<comment type="subcellular location">
    <subcellularLocation>
        <location evidence="2">Gas vesicle</location>
    </subcellularLocation>
</comment>
<evidence type="ECO:0000256" key="4">
    <source>
        <dbReference type="SAM" id="MobiDB-lite"/>
    </source>
</evidence>
<proteinExistence type="inferred from homology"/>
<gene>
    <name evidence="5" type="ORF">PV383_47365</name>
</gene>
<evidence type="ECO:0000313" key="6">
    <source>
        <dbReference type="Proteomes" id="UP001282474"/>
    </source>
</evidence>
<dbReference type="Pfam" id="PF06386">
    <property type="entry name" value="GvpL_GvpF"/>
    <property type="match status" value="1"/>
</dbReference>
<dbReference type="RefSeq" id="WP_093789202.1">
    <property type="nucleotide sequence ID" value="NZ_JABXWF010000008.1"/>
</dbReference>
<evidence type="ECO:0000256" key="1">
    <source>
        <dbReference type="ARBA" id="ARBA00022987"/>
    </source>
</evidence>
<keyword evidence="1" id="KW-0304">Gas vesicle</keyword>
<dbReference type="PANTHER" id="PTHR36852">
    <property type="entry name" value="PROTEIN GVPL 2"/>
    <property type="match status" value="1"/>
</dbReference>
<dbReference type="Proteomes" id="UP001282474">
    <property type="component" value="Unassembled WGS sequence"/>
</dbReference>
<evidence type="ECO:0000313" key="5">
    <source>
        <dbReference type="EMBL" id="MDX3044723.1"/>
    </source>
</evidence>
<feature type="region of interest" description="Disordered" evidence="4">
    <location>
        <begin position="261"/>
        <end position="289"/>
    </location>
</feature>